<dbReference type="Proteomes" id="UP000009326">
    <property type="component" value="Unassembled WGS sequence"/>
</dbReference>
<dbReference type="InterPro" id="IPR024079">
    <property type="entry name" value="MetalloPept_cat_dom_sf"/>
</dbReference>
<evidence type="ECO:0000313" key="6">
    <source>
        <dbReference type="EMBL" id="CCI87051.1"/>
    </source>
</evidence>
<accession>I7LD54</accession>
<sequence length="79" mass="8868">MSKRNGVIVSATVKLNDYFMKKISSTARKATVEHELGHAISLTHNSISNSVMYAEMDPDSPNLIRQCDIDNVKKLFNEN</sequence>
<dbReference type="Pfam" id="PF00413">
    <property type="entry name" value="Peptidase_M10"/>
    <property type="match status" value="1"/>
</dbReference>
<keyword evidence="2" id="KW-0479">Metal-binding</keyword>
<evidence type="ECO:0000256" key="1">
    <source>
        <dbReference type="ARBA" id="ARBA00022670"/>
    </source>
</evidence>
<dbReference type="EMBL" id="AYZO01000027">
    <property type="protein sequence ID" value="KRN10755.1"/>
    <property type="molecule type" value="Genomic_DNA"/>
</dbReference>
<dbReference type="GO" id="GO:0008270">
    <property type="term" value="F:zinc ion binding"/>
    <property type="evidence" value="ECO:0007669"/>
    <property type="project" value="InterPro"/>
</dbReference>
<dbReference type="EMBL" id="CAKC01000046">
    <property type="protein sequence ID" value="CCI87051.1"/>
    <property type="molecule type" value="Genomic_DNA"/>
</dbReference>
<dbReference type="RefSeq" id="WP_008473165.1">
    <property type="nucleotide sequence ID" value="NZ_AYZO01000027.1"/>
</dbReference>
<evidence type="ECO:0000256" key="3">
    <source>
        <dbReference type="ARBA" id="ARBA00022801"/>
    </source>
</evidence>
<dbReference type="PATRIC" id="fig|1423751.3.peg.962"/>
<reference evidence="6 8" key="1">
    <citation type="submission" date="2012-06" db="EMBL/GenBank/DDBJ databases">
        <title>Draft genome sequence of Lactobacillus gigeriorum CRBIP 24.85T, isolated from chicken crop.</title>
        <authorList>
            <person name="Cousin S."/>
            <person name="Ma L."/>
            <person name="Creno S."/>
            <person name="Clermont D."/>
            <person name="Loux V."/>
            <person name="Bizet C."/>
            <person name="Bouchier C."/>
        </authorList>
    </citation>
    <scope>NUCLEOTIDE SEQUENCE [LARGE SCALE GENOMIC DNA]</scope>
    <source>
        <strain evidence="8">CRBIP 24.85T</strain>
        <strain evidence="6">Type strain: CRBIP 24.85</strain>
    </source>
</reference>
<organism evidence="6 8">
    <name type="scientific">Lactobacillus gigeriorum DSM 23908 = CRBIP 24.85</name>
    <dbReference type="NCBI Taxonomy" id="1423751"/>
    <lineage>
        <taxon>Bacteria</taxon>
        <taxon>Bacillati</taxon>
        <taxon>Bacillota</taxon>
        <taxon>Bacilli</taxon>
        <taxon>Lactobacillales</taxon>
        <taxon>Lactobacillaceae</taxon>
        <taxon>Lactobacillus</taxon>
    </lineage>
</organism>
<evidence type="ECO:0000256" key="4">
    <source>
        <dbReference type="ARBA" id="ARBA00022833"/>
    </source>
</evidence>
<gene>
    <name evidence="6" type="ORF">BN52_02130</name>
    <name evidence="7" type="ORF">FC38_GL000928</name>
</gene>
<comment type="caution">
    <text evidence="6">The sequence shown here is derived from an EMBL/GenBank/DDBJ whole genome shotgun (WGS) entry which is preliminary data.</text>
</comment>
<evidence type="ECO:0000313" key="9">
    <source>
        <dbReference type="Proteomes" id="UP000051521"/>
    </source>
</evidence>
<keyword evidence="9" id="KW-1185">Reference proteome</keyword>
<dbReference type="Gene3D" id="3.40.390.10">
    <property type="entry name" value="Collagenase (Catalytic Domain)"/>
    <property type="match status" value="1"/>
</dbReference>
<feature type="domain" description="Peptidase M10 metallopeptidase" evidence="5">
    <location>
        <begin position="30"/>
        <end position="76"/>
    </location>
</feature>
<dbReference type="GO" id="GO:0004222">
    <property type="term" value="F:metalloendopeptidase activity"/>
    <property type="evidence" value="ECO:0007669"/>
    <property type="project" value="InterPro"/>
</dbReference>
<dbReference type="OrthoDB" id="2148705at2"/>
<dbReference type="SUPFAM" id="SSF55486">
    <property type="entry name" value="Metalloproteases ('zincins'), catalytic domain"/>
    <property type="match status" value="1"/>
</dbReference>
<dbReference type="GO" id="GO:0031012">
    <property type="term" value="C:extracellular matrix"/>
    <property type="evidence" value="ECO:0007669"/>
    <property type="project" value="InterPro"/>
</dbReference>
<dbReference type="GO" id="GO:0006508">
    <property type="term" value="P:proteolysis"/>
    <property type="evidence" value="ECO:0007669"/>
    <property type="project" value="UniProtKB-KW"/>
</dbReference>
<keyword evidence="1" id="KW-0645">Protease</keyword>
<evidence type="ECO:0000313" key="7">
    <source>
        <dbReference type="EMBL" id="KRN10755.1"/>
    </source>
</evidence>
<dbReference type="STRING" id="1423751.FC38_GL000928"/>
<keyword evidence="4" id="KW-0862">Zinc</keyword>
<reference evidence="7 9" key="2">
    <citation type="journal article" date="2015" name="Genome Announc.">
        <title>Expanding the biotechnology potential of lactobacilli through comparative genomics of 213 strains and associated genera.</title>
        <authorList>
            <person name="Sun Z."/>
            <person name="Harris H.M."/>
            <person name="McCann A."/>
            <person name="Guo C."/>
            <person name="Argimon S."/>
            <person name="Zhang W."/>
            <person name="Yang X."/>
            <person name="Jeffery I.B."/>
            <person name="Cooney J.C."/>
            <person name="Kagawa T.F."/>
            <person name="Liu W."/>
            <person name="Song Y."/>
            <person name="Salvetti E."/>
            <person name="Wrobel A."/>
            <person name="Rasinkangas P."/>
            <person name="Parkhill J."/>
            <person name="Rea M.C."/>
            <person name="O'Sullivan O."/>
            <person name="Ritari J."/>
            <person name="Douillard F.P."/>
            <person name="Paul Ross R."/>
            <person name="Yang R."/>
            <person name="Briner A.E."/>
            <person name="Felis G.E."/>
            <person name="de Vos W.M."/>
            <person name="Barrangou R."/>
            <person name="Klaenhammer T.R."/>
            <person name="Caufield P.W."/>
            <person name="Cui Y."/>
            <person name="Zhang H."/>
            <person name="O'Toole P.W."/>
        </authorList>
    </citation>
    <scope>NUCLEOTIDE SEQUENCE [LARGE SCALE GENOMIC DNA]</scope>
    <source>
        <strain evidence="7 9">DSM 23908</strain>
    </source>
</reference>
<proteinExistence type="predicted"/>
<dbReference type="InterPro" id="IPR001818">
    <property type="entry name" value="Pept_M10_metallopeptidase"/>
</dbReference>
<evidence type="ECO:0000259" key="5">
    <source>
        <dbReference type="Pfam" id="PF00413"/>
    </source>
</evidence>
<evidence type="ECO:0000313" key="8">
    <source>
        <dbReference type="Proteomes" id="UP000009326"/>
    </source>
</evidence>
<dbReference type="Proteomes" id="UP000051521">
    <property type="component" value="Unassembled WGS sequence"/>
</dbReference>
<protein>
    <recommendedName>
        <fullName evidence="5">Peptidase M10 metallopeptidase domain-containing protein</fullName>
    </recommendedName>
</protein>
<name>I7LD54_9LACO</name>
<dbReference type="AlphaFoldDB" id="I7LD54"/>
<keyword evidence="3" id="KW-0378">Hydrolase</keyword>
<evidence type="ECO:0000256" key="2">
    <source>
        <dbReference type="ARBA" id="ARBA00022723"/>
    </source>
</evidence>